<feature type="region of interest" description="Disordered" evidence="1">
    <location>
        <begin position="1"/>
        <end position="21"/>
    </location>
</feature>
<accession>W9SG52</accession>
<feature type="region of interest" description="Disordered" evidence="1">
    <location>
        <begin position="54"/>
        <end position="90"/>
    </location>
</feature>
<proteinExistence type="predicted"/>
<name>W9SG52_9ROSA</name>
<dbReference type="EMBL" id="KE346220">
    <property type="protein sequence ID" value="EXC30993.1"/>
    <property type="molecule type" value="Genomic_DNA"/>
</dbReference>
<feature type="compositionally biased region" description="Basic and acidic residues" evidence="1">
    <location>
        <begin position="54"/>
        <end position="63"/>
    </location>
</feature>
<sequence>MTRKQQKTQDRQIERANRNNAKCENEITTKIKLETKNAQTCCLVKITGTAAQRRLEKTKSNEKENDEIDPPTREPIQAQLQKIHTGEDLR</sequence>
<reference evidence="3" key="1">
    <citation type="submission" date="2013-01" db="EMBL/GenBank/DDBJ databases">
        <title>Draft Genome Sequence of a Mulberry Tree, Morus notabilis C.K. Schneid.</title>
        <authorList>
            <person name="He N."/>
            <person name="Zhao S."/>
        </authorList>
    </citation>
    <scope>NUCLEOTIDE SEQUENCE</scope>
</reference>
<evidence type="ECO:0000256" key="1">
    <source>
        <dbReference type="SAM" id="MobiDB-lite"/>
    </source>
</evidence>
<organism evidence="2 3">
    <name type="scientific">Morus notabilis</name>
    <dbReference type="NCBI Taxonomy" id="981085"/>
    <lineage>
        <taxon>Eukaryota</taxon>
        <taxon>Viridiplantae</taxon>
        <taxon>Streptophyta</taxon>
        <taxon>Embryophyta</taxon>
        <taxon>Tracheophyta</taxon>
        <taxon>Spermatophyta</taxon>
        <taxon>Magnoliopsida</taxon>
        <taxon>eudicotyledons</taxon>
        <taxon>Gunneridae</taxon>
        <taxon>Pentapetalae</taxon>
        <taxon>rosids</taxon>
        <taxon>fabids</taxon>
        <taxon>Rosales</taxon>
        <taxon>Moraceae</taxon>
        <taxon>Moreae</taxon>
        <taxon>Morus</taxon>
    </lineage>
</organism>
<protein>
    <submittedName>
        <fullName evidence="2">Uncharacterized protein</fullName>
    </submittedName>
</protein>
<keyword evidence="3" id="KW-1185">Reference proteome</keyword>
<dbReference type="Proteomes" id="UP000030645">
    <property type="component" value="Unassembled WGS sequence"/>
</dbReference>
<evidence type="ECO:0000313" key="3">
    <source>
        <dbReference type="Proteomes" id="UP000030645"/>
    </source>
</evidence>
<gene>
    <name evidence="2" type="ORF">L484_021293</name>
</gene>
<dbReference type="AlphaFoldDB" id="W9SG52"/>
<evidence type="ECO:0000313" key="2">
    <source>
        <dbReference type="EMBL" id="EXC30993.1"/>
    </source>
</evidence>
<feature type="compositionally biased region" description="Basic and acidic residues" evidence="1">
    <location>
        <begin position="7"/>
        <end position="21"/>
    </location>
</feature>